<evidence type="ECO:0000256" key="1">
    <source>
        <dbReference type="ARBA" id="ARBA00007261"/>
    </source>
</evidence>
<comment type="similarity">
    <text evidence="1">Belongs to the peptidase M16 family.</text>
</comment>
<dbReference type="HOGENOM" id="CLU_052317_0_0_9"/>
<dbReference type="AlphaFoldDB" id="K9EB14"/>
<dbReference type="Proteomes" id="UP000009875">
    <property type="component" value="Unassembled WGS sequence"/>
</dbReference>
<dbReference type="PANTHER" id="PTHR43690">
    <property type="entry name" value="NARDILYSIN"/>
    <property type="match status" value="1"/>
</dbReference>
<dbReference type="InterPro" id="IPR050626">
    <property type="entry name" value="Peptidase_M16"/>
</dbReference>
<evidence type="ECO:0000259" key="7">
    <source>
        <dbReference type="Pfam" id="PF05193"/>
    </source>
</evidence>
<dbReference type="GO" id="GO:0006508">
    <property type="term" value="P:proteolysis"/>
    <property type="evidence" value="ECO:0007669"/>
    <property type="project" value="UniProtKB-KW"/>
</dbReference>
<evidence type="ECO:0000313" key="8">
    <source>
        <dbReference type="EMBL" id="EKU94414.1"/>
    </source>
</evidence>
<proteinExistence type="inferred from homology"/>
<keyword evidence="9" id="KW-1185">Reference proteome</keyword>
<dbReference type="Pfam" id="PF00675">
    <property type="entry name" value="Peptidase_M16"/>
    <property type="match status" value="1"/>
</dbReference>
<dbReference type="PANTHER" id="PTHR43690:SF17">
    <property type="entry name" value="PROTEIN YHJJ"/>
    <property type="match status" value="1"/>
</dbReference>
<dbReference type="SUPFAM" id="SSF63411">
    <property type="entry name" value="LuxS/MPP-like metallohydrolase"/>
    <property type="match status" value="2"/>
</dbReference>
<keyword evidence="5" id="KW-0482">Metalloprotease</keyword>
<name>K9EB14_9LACT</name>
<dbReference type="InterPro" id="IPR011765">
    <property type="entry name" value="Pept_M16_N"/>
</dbReference>
<dbReference type="eggNOG" id="COG0612">
    <property type="taxonomic scope" value="Bacteria"/>
</dbReference>
<evidence type="ECO:0000259" key="6">
    <source>
        <dbReference type="Pfam" id="PF00675"/>
    </source>
</evidence>
<evidence type="ECO:0000256" key="3">
    <source>
        <dbReference type="ARBA" id="ARBA00022801"/>
    </source>
</evidence>
<keyword evidence="3" id="KW-0378">Hydrolase</keyword>
<dbReference type="EMBL" id="AGXA01000001">
    <property type="protein sequence ID" value="EKU94414.1"/>
    <property type="molecule type" value="Genomic_DNA"/>
</dbReference>
<keyword evidence="4" id="KW-0862">Zinc</keyword>
<feature type="domain" description="Peptidase M16 N-terminal" evidence="6">
    <location>
        <begin position="63"/>
        <end position="175"/>
    </location>
</feature>
<dbReference type="MEROPS" id="M16.A20"/>
<dbReference type="RefSeq" id="WP_003776045.1">
    <property type="nucleotide sequence ID" value="NZ_JH992957.1"/>
</dbReference>
<evidence type="ECO:0000256" key="5">
    <source>
        <dbReference type="ARBA" id="ARBA00023049"/>
    </source>
</evidence>
<dbReference type="GO" id="GO:0046872">
    <property type="term" value="F:metal ion binding"/>
    <property type="evidence" value="ECO:0007669"/>
    <property type="project" value="InterPro"/>
</dbReference>
<dbReference type="GO" id="GO:0008237">
    <property type="term" value="F:metallopeptidase activity"/>
    <property type="evidence" value="ECO:0007669"/>
    <property type="project" value="UniProtKB-KW"/>
</dbReference>
<sequence>MKEIVYDQIGETLYTDTLANGLTVKLLPKKDYNKTYAIFATDFGSIDNCFVPLGQEEMKEVPDGIAHFLEHKLFEKEDGDVFHQFSNYGAAANAFTSFTKTAYLFSTSDYVKENLTTLLDFVQDPYFTPETVNKEKGIIGQEIQMYDDDPNWRLMFGLLENIYPDHPVSIDIAGTVESIDKITSDQLYENYHTFYHPSNMTLVVVGQFDPEDLMALIEDNQNAKTFAPAEVIKRHKPDADLSHFKKEAQVKMDVSRPKVAVGIRGKQADLAGLERLKQEISLKIFFNMILGPSSQHYLNLYNEEIIDDSFYCDVNFDRSFNFISITSDTKHPQRFEDRIKTILLKQTDQEDFNQEQFDEVKRDLIGKNLQSLNSLEYIANQLTEKIEGDLNVFDLQELVQGIQLDDLGQIVKDYLDPDYLSVFKVLPK</sequence>
<dbReference type="STRING" id="883081.HMPREF9698_00004"/>
<comment type="caution">
    <text evidence="8">The sequence shown here is derived from an EMBL/GenBank/DDBJ whole genome shotgun (WGS) entry which is preliminary data.</text>
</comment>
<evidence type="ECO:0000256" key="2">
    <source>
        <dbReference type="ARBA" id="ARBA00022670"/>
    </source>
</evidence>
<dbReference type="NCBIfam" id="NF047421">
    <property type="entry name" value="YfmH_fam"/>
    <property type="match status" value="1"/>
</dbReference>
<evidence type="ECO:0000313" key="9">
    <source>
        <dbReference type="Proteomes" id="UP000009875"/>
    </source>
</evidence>
<evidence type="ECO:0000256" key="4">
    <source>
        <dbReference type="ARBA" id="ARBA00022833"/>
    </source>
</evidence>
<dbReference type="PATRIC" id="fig|883081.3.peg.4"/>
<dbReference type="OrthoDB" id="9811314at2"/>
<dbReference type="InterPro" id="IPR007863">
    <property type="entry name" value="Peptidase_M16_C"/>
</dbReference>
<feature type="domain" description="Peptidase M16 C-terminal" evidence="7">
    <location>
        <begin position="181"/>
        <end position="362"/>
    </location>
</feature>
<gene>
    <name evidence="8" type="ORF">HMPREF9698_00004</name>
</gene>
<dbReference type="Gene3D" id="3.30.830.10">
    <property type="entry name" value="Metalloenzyme, LuxS/M16 peptidase-like"/>
    <property type="match status" value="2"/>
</dbReference>
<organism evidence="8 9">
    <name type="scientific">Alloiococcus otitis ATCC 51267</name>
    <dbReference type="NCBI Taxonomy" id="883081"/>
    <lineage>
        <taxon>Bacteria</taxon>
        <taxon>Bacillati</taxon>
        <taxon>Bacillota</taxon>
        <taxon>Bacilli</taxon>
        <taxon>Lactobacillales</taxon>
        <taxon>Carnobacteriaceae</taxon>
        <taxon>Alloiococcus</taxon>
    </lineage>
</organism>
<protein>
    <submittedName>
        <fullName evidence="8">Uncharacterized protein</fullName>
    </submittedName>
</protein>
<dbReference type="InterPro" id="IPR011249">
    <property type="entry name" value="Metalloenz_LuxS/M16"/>
</dbReference>
<keyword evidence="2" id="KW-0645">Protease</keyword>
<accession>K9EB14</accession>
<dbReference type="Pfam" id="PF05193">
    <property type="entry name" value="Peptidase_M16_C"/>
    <property type="match status" value="1"/>
</dbReference>
<reference evidence="8 9" key="1">
    <citation type="submission" date="2012-09" db="EMBL/GenBank/DDBJ databases">
        <title>The Genome Sequence of Alloiococcus otitis ATCC 51267.</title>
        <authorList>
            <consortium name="The Broad Institute Genome Sequencing Platform"/>
            <person name="Earl A."/>
            <person name="Ward D."/>
            <person name="Feldgarden M."/>
            <person name="Gevers D."/>
            <person name="Huys G."/>
            <person name="Walker B."/>
            <person name="Young S.K."/>
            <person name="Zeng Q."/>
            <person name="Gargeya S."/>
            <person name="Fitzgerald M."/>
            <person name="Haas B."/>
            <person name="Abouelleil A."/>
            <person name="Alvarado L."/>
            <person name="Arachchi H.M."/>
            <person name="Berlin A.M."/>
            <person name="Chapman S.B."/>
            <person name="Goldberg J."/>
            <person name="Griggs A."/>
            <person name="Gujja S."/>
            <person name="Hansen M."/>
            <person name="Howarth C."/>
            <person name="Imamovic A."/>
            <person name="Larimer J."/>
            <person name="McCowen C."/>
            <person name="Montmayeur A."/>
            <person name="Murphy C."/>
            <person name="Neiman D."/>
            <person name="Pearson M."/>
            <person name="Priest M."/>
            <person name="Roberts A."/>
            <person name="Saif S."/>
            <person name="Shea T."/>
            <person name="Sisk P."/>
            <person name="Sykes S."/>
            <person name="Wortman J."/>
            <person name="Nusbaum C."/>
            <person name="Birren B."/>
        </authorList>
    </citation>
    <scope>NUCLEOTIDE SEQUENCE [LARGE SCALE GENOMIC DNA]</scope>
    <source>
        <strain evidence="8 9">ATCC 51267</strain>
    </source>
</reference>